<dbReference type="Proteomes" id="UP000735302">
    <property type="component" value="Unassembled WGS sequence"/>
</dbReference>
<protein>
    <recommendedName>
        <fullName evidence="12">Ionotropic glutamate receptor C-terminal domain-containing protein</fullName>
    </recommendedName>
</protein>
<feature type="transmembrane region" description="Helical" evidence="8">
    <location>
        <begin position="805"/>
        <end position="825"/>
    </location>
</feature>
<dbReference type="PANTHER" id="PTHR42643:SF24">
    <property type="entry name" value="IONOTROPIC RECEPTOR 60A"/>
    <property type="match status" value="1"/>
</dbReference>
<keyword evidence="7" id="KW-0325">Glycoprotein</keyword>
<name>A0AAV4BQ52_9GAST</name>
<dbReference type="PANTHER" id="PTHR42643">
    <property type="entry name" value="IONOTROPIC RECEPTOR 20A-RELATED"/>
    <property type="match status" value="1"/>
</dbReference>
<evidence type="ECO:0008006" key="12">
    <source>
        <dbReference type="Google" id="ProtNLM"/>
    </source>
</evidence>
<feature type="transmembrane region" description="Helical" evidence="8">
    <location>
        <begin position="603"/>
        <end position="623"/>
    </location>
</feature>
<sequence length="841" mass="94976">MGLKSIIFVVIVITNGIPANIYKGDNCYGNGFYRQWGNDCLFARKDRDFHSLNRCSRFTTFSHLDAGFFGGDFPRNFVNGTQCSCTSLDFTEIVATLQRCGWKSSVVITSDENIGESNLQGRSTLGSGEIPDSCQHRNGVFLSKVAHSVLEAFQVHLMPIQHFHVHARASDAEGSLHRLEEIIWTSYNSHRIRNYVWVSPKPLEILDAAQRIFERYSRGRGALMPHRVRFVLIDTNVIQSWPVTLPRCRHPPSSSSSLTSTSSLPSPSHMILAIVPFEFDEDDNSALSNLFHLPHSLNFSCKPSVLPKHKAALFDDSVFDNVLLLTFTLGPSCSSPYLQSAQAHTLMWRDGRTREFEFVSDFAILSSGPNTRYFSQQNRKKEKHNRENRCAFFPNFNSGMNGRHLSLLTKEWYPYLTLHKNGDALKYSGAFHDITEVLSTSMNFTYTLIPDPVKFPNITWDELRDMFVKDGIGDSLWSLYYITSSLIYNYSQPYPMFVINMTGVHVSTPKEQVHVFFIRIDLRIYTVATITLILVVIFYSCLCKFQENWFNRKESSKIHRDCLDQGFRSVLLNCGQNLVDILGSCFGQSSLPTHTHKLLSTRLLIFFWCIMILTLTAALRGHLTSNLVNVKPALPFTTFRGMMERGDFRWGHYSLSTFMPVMATDSGQTLSMLYEGMMRFRADDPGVTPLTARALMLKAARDDKFVAIIDSFYMKEISYMEGIKGITAIPESLGINGLAPVVPLHSELGDLLSEHTIALFDAGIFDMLMDRMNRELESSHEAFTAPPQDSDSVTSTMKKSNTVDILFGLMLCAFSLSFGVAVLVAERLVACLKAMRLAEHG</sequence>
<organism evidence="10 11">
    <name type="scientific">Plakobranchus ocellatus</name>
    <dbReference type="NCBI Taxonomy" id="259542"/>
    <lineage>
        <taxon>Eukaryota</taxon>
        <taxon>Metazoa</taxon>
        <taxon>Spiralia</taxon>
        <taxon>Lophotrochozoa</taxon>
        <taxon>Mollusca</taxon>
        <taxon>Gastropoda</taxon>
        <taxon>Heterobranchia</taxon>
        <taxon>Euthyneura</taxon>
        <taxon>Panpulmonata</taxon>
        <taxon>Sacoglossa</taxon>
        <taxon>Placobranchoidea</taxon>
        <taxon>Plakobranchidae</taxon>
        <taxon>Plakobranchus</taxon>
    </lineage>
</organism>
<evidence type="ECO:0000256" key="5">
    <source>
        <dbReference type="ARBA" id="ARBA00023136"/>
    </source>
</evidence>
<evidence type="ECO:0000256" key="2">
    <source>
        <dbReference type="ARBA" id="ARBA00022475"/>
    </source>
</evidence>
<dbReference type="GO" id="GO:0005886">
    <property type="term" value="C:plasma membrane"/>
    <property type="evidence" value="ECO:0007669"/>
    <property type="project" value="UniProtKB-SubCell"/>
</dbReference>
<dbReference type="InterPro" id="IPR052192">
    <property type="entry name" value="Insect_Ionotropic_Sensory_Rcpt"/>
</dbReference>
<evidence type="ECO:0000256" key="8">
    <source>
        <dbReference type="SAM" id="Phobius"/>
    </source>
</evidence>
<comment type="caution">
    <text evidence="10">The sequence shown here is derived from an EMBL/GenBank/DDBJ whole genome shotgun (WGS) entry which is preliminary data.</text>
</comment>
<accession>A0AAV4BQ52</accession>
<feature type="transmembrane region" description="Helical" evidence="8">
    <location>
        <begin position="522"/>
        <end position="542"/>
    </location>
</feature>
<evidence type="ECO:0000256" key="7">
    <source>
        <dbReference type="ARBA" id="ARBA00023180"/>
    </source>
</evidence>
<evidence type="ECO:0000256" key="1">
    <source>
        <dbReference type="ARBA" id="ARBA00004651"/>
    </source>
</evidence>
<keyword evidence="11" id="KW-1185">Reference proteome</keyword>
<keyword evidence="5 8" id="KW-0472">Membrane</keyword>
<dbReference type="Gene3D" id="1.10.287.70">
    <property type="match status" value="1"/>
</dbReference>
<keyword evidence="4 8" id="KW-1133">Transmembrane helix</keyword>
<keyword evidence="3 8" id="KW-0812">Transmembrane</keyword>
<keyword evidence="2" id="KW-1003">Cell membrane</keyword>
<feature type="chain" id="PRO_5043483961" description="Ionotropic glutamate receptor C-terminal domain-containing protein" evidence="9">
    <location>
        <begin position="20"/>
        <end position="841"/>
    </location>
</feature>
<reference evidence="10 11" key="1">
    <citation type="journal article" date="2021" name="Elife">
        <title>Chloroplast acquisition without the gene transfer in kleptoplastic sea slugs, Plakobranchus ocellatus.</title>
        <authorList>
            <person name="Maeda T."/>
            <person name="Takahashi S."/>
            <person name="Yoshida T."/>
            <person name="Shimamura S."/>
            <person name="Takaki Y."/>
            <person name="Nagai Y."/>
            <person name="Toyoda A."/>
            <person name="Suzuki Y."/>
            <person name="Arimoto A."/>
            <person name="Ishii H."/>
            <person name="Satoh N."/>
            <person name="Nishiyama T."/>
            <person name="Hasebe M."/>
            <person name="Maruyama T."/>
            <person name="Minagawa J."/>
            <person name="Obokata J."/>
            <person name="Shigenobu S."/>
        </authorList>
    </citation>
    <scope>NUCLEOTIDE SEQUENCE [LARGE SCALE GENOMIC DNA]</scope>
</reference>
<evidence type="ECO:0000313" key="10">
    <source>
        <dbReference type="EMBL" id="GFO20444.1"/>
    </source>
</evidence>
<evidence type="ECO:0000256" key="3">
    <source>
        <dbReference type="ARBA" id="ARBA00022692"/>
    </source>
</evidence>
<evidence type="ECO:0000313" key="11">
    <source>
        <dbReference type="Proteomes" id="UP000735302"/>
    </source>
</evidence>
<evidence type="ECO:0000256" key="4">
    <source>
        <dbReference type="ARBA" id="ARBA00022989"/>
    </source>
</evidence>
<keyword evidence="6" id="KW-0675">Receptor</keyword>
<keyword evidence="9" id="KW-0732">Signal</keyword>
<dbReference type="SUPFAM" id="SSF53850">
    <property type="entry name" value="Periplasmic binding protein-like II"/>
    <property type="match status" value="1"/>
</dbReference>
<feature type="signal peptide" evidence="9">
    <location>
        <begin position="1"/>
        <end position="19"/>
    </location>
</feature>
<comment type="subcellular location">
    <subcellularLocation>
        <location evidence="1">Cell membrane</location>
        <topology evidence="1">Multi-pass membrane protein</topology>
    </subcellularLocation>
</comment>
<gene>
    <name evidence="10" type="ORF">PoB_004694900</name>
</gene>
<evidence type="ECO:0000256" key="9">
    <source>
        <dbReference type="SAM" id="SignalP"/>
    </source>
</evidence>
<proteinExistence type="predicted"/>
<evidence type="ECO:0000256" key="6">
    <source>
        <dbReference type="ARBA" id="ARBA00023170"/>
    </source>
</evidence>
<dbReference type="EMBL" id="BLXT01005154">
    <property type="protein sequence ID" value="GFO20444.1"/>
    <property type="molecule type" value="Genomic_DNA"/>
</dbReference>
<dbReference type="AlphaFoldDB" id="A0AAV4BQ52"/>